<dbReference type="Pfam" id="PF07992">
    <property type="entry name" value="Pyr_redox_2"/>
    <property type="match status" value="1"/>
</dbReference>
<evidence type="ECO:0000313" key="6">
    <source>
        <dbReference type="Proteomes" id="UP000199323"/>
    </source>
</evidence>
<dbReference type="InterPro" id="IPR036188">
    <property type="entry name" value="FAD/NAD-bd_sf"/>
</dbReference>
<dbReference type="STRING" id="380248.SAMN05216251_110206"/>
<dbReference type="PRINTS" id="PR00469">
    <property type="entry name" value="PNDRDTASEII"/>
</dbReference>
<dbReference type="PRINTS" id="PR00368">
    <property type="entry name" value="FADPNR"/>
</dbReference>
<dbReference type="Proteomes" id="UP000199323">
    <property type="component" value="Unassembled WGS sequence"/>
</dbReference>
<dbReference type="RefSeq" id="WP_093714839.1">
    <property type="nucleotide sequence ID" value="NZ_FONG01000010.1"/>
</dbReference>
<dbReference type="AlphaFoldDB" id="A0A1I2HAU0"/>
<feature type="domain" description="FAD/NAD(P)-binding" evidence="4">
    <location>
        <begin position="23"/>
        <end position="301"/>
    </location>
</feature>
<reference evidence="5 6" key="1">
    <citation type="submission" date="2016-10" db="EMBL/GenBank/DDBJ databases">
        <authorList>
            <person name="de Groot N.N."/>
        </authorList>
    </citation>
    <scope>NUCLEOTIDE SEQUENCE [LARGE SCALE GENOMIC DNA]</scope>
    <source>
        <strain evidence="5 6">CGMCC 4.3510</strain>
    </source>
</reference>
<name>A0A1I2HAU0_9ACTN</name>
<keyword evidence="6" id="KW-1185">Reference proteome</keyword>
<dbReference type="Gene3D" id="3.50.50.60">
    <property type="entry name" value="FAD/NAD(P)-binding domain"/>
    <property type="match status" value="2"/>
</dbReference>
<dbReference type="EMBL" id="FONG01000010">
    <property type="protein sequence ID" value="SFF26688.1"/>
    <property type="molecule type" value="Genomic_DNA"/>
</dbReference>
<evidence type="ECO:0000313" key="5">
    <source>
        <dbReference type="EMBL" id="SFF26688.1"/>
    </source>
</evidence>
<dbReference type="PANTHER" id="PTHR48105">
    <property type="entry name" value="THIOREDOXIN REDUCTASE 1-RELATED-RELATED"/>
    <property type="match status" value="1"/>
</dbReference>
<proteinExistence type="predicted"/>
<protein>
    <submittedName>
        <fullName evidence="5">Thioredoxin reductase</fullName>
    </submittedName>
</protein>
<accession>A0A1I2HAU0</accession>
<gene>
    <name evidence="5" type="ORF">SAMN05216251_110206</name>
</gene>
<keyword evidence="1" id="KW-0285">Flavoprotein</keyword>
<dbReference type="InterPro" id="IPR050097">
    <property type="entry name" value="Ferredoxin-NADP_redctase_2"/>
</dbReference>
<dbReference type="SUPFAM" id="SSF51905">
    <property type="entry name" value="FAD/NAD(P)-binding domain"/>
    <property type="match status" value="1"/>
</dbReference>
<comment type="catalytic activity">
    <reaction evidence="3">
        <text>[thioredoxin]-dithiol + NADP(+) = [thioredoxin]-disulfide + NADPH + H(+)</text>
        <dbReference type="Rhea" id="RHEA:20345"/>
        <dbReference type="Rhea" id="RHEA-COMP:10698"/>
        <dbReference type="Rhea" id="RHEA-COMP:10700"/>
        <dbReference type="ChEBI" id="CHEBI:15378"/>
        <dbReference type="ChEBI" id="CHEBI:29950"/>
        <dbReference type="ChEBI" id="CHEBI:50058"/>
        <dbReference type="ChEBI" id="CHEBI:57783"/>
        <dbReference type="ChEBI" id="CHEBI:58349"/>
        <dbReference type="EC" id="1.8.1.9"/>
    </reaction>
</comment>
<evidence type="ECO:0000256" key="1">
    <source>
        <dbReference type="ARBA" id="ARBA00022630"/>
    </source>
</evidence>
<keyword evidence="2" id="KW-0560">Oxidoreductase</keyword>
<evidence type="ECO:0000256" key="3">
    <source>
        <dbReference type="ARBA" id="ARBA00048132"/>
    </source>
</evidence>
<sequence>MTETVNEYGTAGGPGHAGEERRYDVVVVGGGAAGLSGALTLGRARRSALVIDAGEPRNAPADGIHNYLGREGAPPAELLATGHDEVRRYGGEITEGRAVSAARLADGGFRVVLDDGRAVRADRLLLATGLVDELPHVEGLARRWGRDVLHCPYCHGWEVRDQAVGVLGTGPLAVHQALMWRQWSADVTLFLHTAPEPDDEQYERLAARGIAVVDGTVESLAVTDDRLTGVALDGGRVVPCQALVVAAPVSARTDLLTDLGLAKVGLEMGGVPVGDRVDADPTQATSVPGVWVAGNVTAPTDVLIGAAAAGVRAAAAINADLTEQETVRAVAARRATADAV</sequence>
<dbReference type="OrthoDB" id="9786503at2"/>
<dbReference type="GO" id="GO:0004791">
    <property type="term" value="F:thioredoxin-disulfide reductase (NADPH) activity"/>
    <property type="evidence" value="ECO:0007669"/>
    <property type="project" value="UniProtKB-EC"/>
</dbReference>
<organism evidence="5 6">
    <name type="scientific">Actinacidiphila alni</name>
    <dbReference type="NCBI Taxonomy" id="380248"/>
    <lineage>
        <taxon>Bacteria</taxon>
        <taxon>Bacillati</taxon>
        <taxon>Actinomycetota</taxon>
        <taxon>Actinomycetes</taxon>
        <taxon>Kitasatosporales</taxon>
        <taxon>Streptomycetaceae</taxon>
        <taxon>Actinacidiphila</taxon>
    </lineage>
</organism>
<evidence type="ECO:0000256" key="2">
    <source>
        <dbReference type="ARBA" id="ARBA00023002"/>
    </source>
</evidence>
<dbReference type="InterPro" id="IPR023753">
    <property type="entry name" value="FAD/NAD-binding_dom"/>
</dbReference>
<evidence type="ECO:0000259" key="4">
    <source>
        <dbReference type="Pfam" id="PF07992"/>
    </source>
</evidence>